<organism evidence="5 6">
    <name type="scientific">Candidatus Terasakiella magnetica</name>
    <dbReference type="NCBI Taxonomy" id="1867952"/>
    <lineage>
        <taxon>Bacteria</taxon>
        <taxon>Pseudomonadati</taxon>
        <taxon>Pseudomonadota</taxon>
        <taxon>Alphaproteobacteria</taxon>
        <taxon>Rhodospirillales</taxon>
        <taxon>Terasakiellaceae</taxon>
        <taxon>Terasakiella</taxon>
    </lineage>
</organism>
<dbReference type="Gene3D" id="3.30.2290.10">
    <property type="entry name" value="PmbA/TldD superfamily"/>
    <property type="match status" value="1"/>
</dbReference>
<dbReference type="PANTHER" id="PTHR43421:SF1">
    <property type="entry name" value="METALLOPROTEASE PMBA"/>
    <property type="match status" value="1"/>
</dbReference>
<evidence type="ECO:0000313" key="5">
    <source>
        <dbReference type="EMBL" id="SCA55859.1"/>
    </source>
</evidence>
<reference evidence="5 6" key="1">
    <citation type="submission" date="2016-07" db="EMBL/GenBank/DDBJ databases">
        <authorList>
            <person name="Lefevre C.T."/>
        </authorList>
    </citation>
    <scope>NUCLEOTIDE SEQUENCE [LARGE SCALE GENOMIC DNA]</scope>
    <source>
        <strain evidence="5">PR1</strain>
    </source>
</reference>
<dbReference type="OrthoDB" id="9803618at2"/>
<feature type="domain" description="Metalloprotease TldD/E C-terminal" evidence="3">
    <location>
        <begin position="230"/>
        <end position="446"/>
    </location>
</feature>
<dbReference type="GO" id="GO:0008237">
    <property type="term" value="F:metallopeptidase activity"/>
    <property type="evidence" value="ECO:0007669"/>
    <property type="project" value="InterPro"/>
</dbReference>
<dbReference type="InterPro" id="IPR002510">
    <property type="entry name" value="Metalloprtase-TldD/E_N"/>
</dbReference>
<keyword evidence="6" id="KW-1185">Reference proteome</keyword>
<name>A0A1C3RF13_9PROT</name>
<dbReference type="GO" id="GO:0005829">
    <property type="term" value="C:cytosol"/>
    <property type="evidence" value="ECO:0007669"/>
    <property type="project" value="TreeGrafter"/>
</dbReference>
<evidence type="ECO:0000259" key="3">
    <source>
        <dbReference type="Pfam" id="PF19289"/>
    </source>
</evidence>
<dbReference type="InterPro" id="IPR045570">
    <property type="entry name" value="Metalloprtase-TldD/E_cen_dom"/>
</dbReference>
<evidence type="ECO:0000259" key="4">
    <source>
        <dbReference type="Pfam" id="PF19290"/>
    </source>
</evidence>
<dbReference type="Pfam" id="PF19289">
    <property type="entry name" value="PmbA_TldD_3rd"/>
    <property type="match status" value="1"/>
</dbReference>
<dbReference type="InterPro" id="IPR036059">
    <property type="entry name" value="TldD/PmbA_sf"/>
</dbReference>
<protein>
    <submittedName>
        <fullName evidence="5">Putative peptidase, PmbA-like protein</fullName>
    </submittedName>
</protein>
<dbReference type="EMBL" id="FLYE01000005">
    <property type="protein sequence ID" value="SCA55859.1"/>
    <property type="molecule type" value="Genomic_DNA"/>
</dbReference>
<evidence type="ECO:0000313" key="6">
    <source>
        <dbReference type="Proteomes" id="UP000231658"/>
    </source>
</evidence>
<dbReference type="Proteomes" id="UP000231658">
    <property type="component" value="Unassembled WGS sequence"/>
</dbReference>
<feature type="domain" description="Metalloprotease TldD/E central" evidence="4">
    <location>
        <begin position="118"/>
        <end position="223"/>
    </location>
</feature>
<evidence type="ECO:0000259" key="2">
    <source>
        <dbReference type="Pfam" id="PF01523"/>
    </source>
</evidence>
<comment type="similarity">
    <text evidence="1">Belongs to the peptidase U62 family.</text>
</comment>
<gene>
    <name evidence="5" type="ORF">MTBPR1_130055</name>
</gene>
<dbReference type="Pfam" id="PF01523">
    <property type="entry name" value="PmbA_TldD_1st"/>
    <property type="match status" value="1"/>
</dbReference>
<dbReference type="RefSeq" id="WP_069186559.1">
    <property type="nucleotide sequence ID" value="NZ_FLYE01000005.1"/>
</dbReference>
<dbReference type="InterPro" id="IPR047657">
    <property type="entry name" value="PmbA"/>
</dbReference>
<dbReference type="AlphaFoldDB" id="A0A1C3RF13"/>
<dbReference type="Pfam" id="PF19290">
    <property type="entry name" value="PmbA_TldD_2nd"/>
    <property type="match status" value="1"/>
</dbReference>
<dbReference type="InterPro" id="IPR035068">
    <property type="entry name" value="TldD/PmbA_N"/>
</dbReference>
<accession>A0A1C3RF13</accession>
<proteinExistence type="inferred from homology"/>
<dbReference type="SUPFAM" id="SSF111283">
    <property type="entry name" value="Putative modulator of DNA gyrase, PmbA/TldD"/>
    <property type="match status" value="1"/>
</dbReference>
<dbReference type="InterPro" id="IPR045569">
    <property type="entry name" value="Metalloprtase-TldD/E_C"/>
</dbReference>
<sequence>MSQHQNNLDLLNNLIEKAQKLGAESADAVLVQGTSLSLSQRLGKPENLERSEGQDMGLRVFIGKRQAIVSSSDFNADALDELAQRCVDMARVVPEDPYCGLADPDQLATEFPDVEGYDPYEPDEAQLIDWATKAEESARAVEGVTNSEGAEASWGRHDVAIAASNGLSHAYSSSGCSISASVLAGSGTEMERDYEYTSAVFAQDLDKPEEVGLKAGEKAVARLNPRKVETQQVPIIYSTRVSNGILGHLTGAINGNSVARGTSFLKDRMDERIFGSKITIVDDPHRKRGLRSKPIDGEGLANQKREIIKDGVLNSWILDLRSARQLGLESTGHAARGTGSPPSPSTTNFYMEAGEHSLKEMIGAIKQGFYVTELIGMGVNTVTGDYSRGAAGFWIENGEIVYPVSELTIAGNLKDMFMNLTPADDLEFKYGTNAPSLRIDGLTVAGQSS</sequence>
<evidence type="ECO:0000256" key="1">
    <source>
        <dbReference type="ARBA" id="ARBA00005836"/>
    </source>
</evidence>
<dbReference type="PANTHER" id="PTHR43421">
    <property type="entry name" value="METALLOPROTEASE PMBA"/>
    <property type="match status" value="1"/>
</dbReference>
<dbReference type="GO" id="GO:0006508">
    <property type="term" value="P:proteolysis"/>
    <property type="evidence" value="ECO:0007669"/>
    <property type="project" value="InterPro"/>
</dbReference>
<dbReference type="STRING" id="1867952.MTBPR1_130055"/>
<feature type="domain" description="Metalloprotease TldD/E N-terminal" evidence="2">
    <location>
        <begin position="26"/>
        <end position="90"/>
    </location>
</feature>